<evidence type="ECO:0000313" key="2">
    <source>
        <dbReference type="EMBL" id="KAI5389661.1"/>
    </source>
</evidence>
<dbReference type="EMBL" id="JAMSHJ010000007">
    <property type="protein sequence ID" value="KAI5389661.1"/>
    <property type="molecule type" value="Genomic_DNA"/>
</dbReference>
<dbReference type="Proteomes" id="UP001058974">
    <property type="component" value="Chromosome 7"/>
</dbReference>
<dbReference type="GO" id="GO:0045053">
    <property type="term" value="P:protein retention in Golgi apparatus"/>
    <property type="evidence" value="ECO:0007669"/>
    <property type="project" value="TreeGrafter"/>
</dbReference>
<dbReference type="AlphaFoldDB" id="A0A9D4ZYZ2"/>
<dbReference type="PANTHER" id="PTHR16166">
    <property type="entry name" value="VACUOLAR PROTEIN SORTING-ASSOCIATED PROTEIN VPS13"/>
    <property type="match status" value="1"/>
</dbReference>
<organism evidence="2 3">
    <name type="scientific">Pisum sativum</name>
    <name type="common">Garden pea</name>
    <name type="synonym">Lathyrus oleraceus</name>
    <dbReference type="NCBI Taxonomy" id="3888"/>
    <lineage>
        <taxon>Eukaryota</taxon>
        <taxon>Viridiplantae</taxon>
        <taxon>Streptophyta</taxon>
        <taxon>Embryophyta</taxon>
        <taxon>Tracheophyta</taxon>
        <taxon>Spermatophyta</taxon>
        <taxon>Magnoliopsida</taxon>
        <taxon>eudicotyledons</taxon>
        <taxon>Gunneridae</taxon>
        <taxon>Pentapetalae</taxon>
        <taxon>rosids</taxon>
        <taxon>fabids</taxon>
        <taxon>Fabales</taxon>
        <taxon>Fabaceae</taxon>
        <taxon>Papilionoideae</taxon>
        <taxon>50 kb inversion clade</taxon>
        <taxon>NPAAA clade</taxon>
        <taxon>Hologalegina</taxon>
        <taxon>IRL clade</taxon>
        <taxon>Fabeae</taxon>
        <taxon>Lathyrus</taxon>
    </lineage>
</organism>
<evidence type="ECO:0000313" key="3">
    <source>
        <dbReference type="Proteomes" id="UP001058974"/>
    </source>
</evidence>
<comment type="similarity">
    <text evidence="1">Belongs to the VPS13 family.</text>
</comment>
<gene>
    <name evidence="2" type="ORF">KIW84_075090</name>
</gene>
<dbReference type="InterPro" id="IPR026847">
    <property type="entry name" value="VPS13"/>
</dbReference>
<sequence length="155" mass="17290">MFEAHVPWKSFGKEPVIVLIDRIFDLANPAPDTRTAKLGSPSSGNSWLSSLISTIIGNLRYKDSINNPDHGNSWLSSLISTIIGNLRYEDSINNPDHPFSSGVTLAKLDVVIMDEQGNETFDRLRKSVHLESLGELTRDGRISVHVNELRYLKMA</sequence>
<comment type="caution">
    <text evidence="2">The sequence shown here is derived from an EMBL/GenBank/DDBJ whole genome shotgun (WGS) entry which is preliminary data.</text>
</comment>
<accession>A0A9D4ZYZ2</accession>
<dbReference type="Gramene" id="Psat07G0509000-T1">
    <property type="protein sequence ID" value="KAI5389661.1"/>
    <property type="gene ID" value="KIW84_075090"/>
</dbReference>
<evidence type="ECO:0000256" key="1">
    <source>
        <dbReference type="ARBA" id="ARBA00006545"/>
    </source>
</evidence>
<keyword evidence="3" id="KW-1185">Reference proteome</keyword>
<name>A0A9D4ZYZ2_PEA</name>
<proteinExistence type="inferred from homology"/>
<protein>
    <submittedName>
        <fullName evidence="2">Uncharacterized protein</fullName>
    </submittedName>
</protein>
<reference evidence="2 3" key="1">
    <citation type="journal article" date="2022" name="Nat. Genet.">
        <title>Improved pea reference genome and pan-genome highlight genomic features and evolutionary characteristics.</title>
        <authorList>
            <person name="Yang T."/>
            <person name="Liu R."/>
            <person name="Luo Y."/>
            <person name="Hu S."/>
            <person name="Wang D."/>
            <person name="Wang C."/>
            <person name="Pandey M.K."/>
            <person name="Ge S."/>
            <person name="Xu Q."/>
            <person name="Li N."/>
            <person name="Li G."/>
            <person name="Huang Y."/>
            <person name="Saxena R.K."/>
            <person name="Ji Y."/>
            <person name="Li M."/>
            <person name="Yan X."/>
            <person name="He Y."/>
            <person name="Liu Y."/>
            <person name="Wang X."/>
            <person name="Xiang C."/>
            <person name="Varshney R.K."/>
            <person name="Ding H."/>
            <person name="Gao S."/>
            <person name="Zong X."/>
        </authorList>
    </citation>
    <scope>NUCLEOTIDE SEQUENCE [LARGE SCALE GENOMIC DNA]</scope>
    <source>
        <strain evidence="2 3">cv. Zhongwan 6</strain>
    </source>
</reference>
<dbReference type="GO" id="GO:0006623">
    <property type="term" value="P:protein targeting to vacuole"/>
    <property type="evidence" value="ECO:0007669"/>
    <property type="project" value="TreeGrafter"/>
</dbReference>
<dbReference type="PANTHER" id="PTHR16166:SF93">
    <property type="entry name" value="INTERMEMBRANE LIPID TRANSFER PROTEIN VPS13"/>
    <property type="match status" value="1"/>
</dbReference>